<dbReference type="PATRIC" id="fig|992069.3.peg.1491"/>
<comment type="caution">
    <text evidence="1">The sequence shown here is derived from an EMBL/GenBank/DDBJ whole genome shotgun (WGS) entry which is preliminary data.</text>
</comment>
<dbReference type="EMBL" id="AKPH01000008">
    <property type="protein sequence ID" value="EJB94635.1"/>
    <property type="molecule type" value="Genomic_DNA"/>
</dbReference>
<name>J0P7U8_HELPX</name>
<gene>
    <name evidence="1" type="ORF">HPHPH34_1540</name>
</gene>
<accession>J0P7U8</accession>
<organism evidence="1 2">
    <name type="scientific">Helicobacter pylori Hp H-34</name>
    <dbReference type="NCBI Taxonomy" id="992069"/>
    <lineage>
        <taxon>Bacteria</taxon>
        <taxon>Pseudomonadati</taxon>
        <taxon>Campylobacterota</taxon>
        <taxon>Epsilonproteobacteria</taxon>
        <taxon>Campylobacterales</taxon>
        <taxon>Helicobacteraceae</taxon>
        <taxon>Helicobacter</taxon>
    </lineage>
</organism>
<reference evidence="1 2" key="1">
    <citation type="journal article" date="2013" name="Pathog. Dis.">
        <title>Genome sequences of 65 Helicobacter pylori strains isolated from asymptomatic individuals and patients with gastric cancer, peptic ulcer disease, or gastritis.</title>
        <authorList>
            <person name="Blanchard T.G."/>
            <person name="Czinn S.J."/>
            <person name="Correa P."/>
            <person name="Nakazawa T."/>
            <person name="Keelan M."/>
            <person name="Morningstar L."/>
            <person name="Santana-Cruz I."/>
            <person name="Maroo A."/>
            <person name="McCracken C."/>
            <person name="Shefchek K."/>
            <person name="Daugherty S."/>
            <person name="Song Y."/>
            <person name="Fraser C.M."/>
            <person name="Fricke W.F."/>
        </authorList>
    </citation>
    <scope>NUCLEOTIDE SEQUENCE [LARGE SCALE GENOMIC DNA]</scope>
    <source>
        <strain evidence="1 2">Hp H-34</strain>
    </source>
</reference>
<evidence type="ECO:0000313" key="2">
    <source>
        <dbReference type="Proteomes" id="UP000004741"/>
    </source>
</evidence>
<dbReference type="AlphaFoldDB" id="J0P7U8"/>
<dbReference type="Proteomes" id="UP000004741">
    <property type="component" value="Unassembled WGS sequence"/>
</dbReference>
<proteinExistence type="predicted"/>
<evidence type="ECO:0000313" key="1">
    <source>
        <dbReference type="EMBL" id="EJB94635.1"/>
    </source>
</evidence>
<protein>
    <submittedName>
        <fullName evidence="1">Uncharacterized protein</fullName>
    </submittedName>
</protein>
<sequence length="43" mass="5318">MFSYFYKELKMDKQKVKLLEHCYTMILPINATFMRLELKNFNP</sequence>